<sequence>MRLKYVGAAEKVFRGGRVWGVGCGVWGFTHFQVVNYLIFREKIPKFSPQSLQW</sequence>
<organism evidence="2 3">
    <name type="scientific">Microcystis aeruginosa TAIHU98</name>
    <dbReference type="NCBI Taxonomy" id="1134457"/>
    <lineage>
        <taxon>Bacteria</taxon>
        <taxon>Bacillati</taxon>
        <taxon>Cyanobacteriota</taxon>
        <taxon>Cyanophyceae</taxon>
        <taxon>Oscillatoriophycideae</taxon>
        <taxon>Chroococcales</taxon>
        <taxon>Microcystaceae</taxon>
        <taxon>Microcystis</taxon>
    </lineage>
</organism>
<evidence type="ECO:0000256" key="1">
    <source>
        <dbReference type="SAM" id="Phobius"/>
    </source>
</evidence>
<reference evidence="2 3" key="1">
    <citation type="journal article" date="2013" name="Genome Announc.">
        <title>Whole-Genome Sequence of Microcystis aeruginosa TAIHU98, a Nontoxic Bloom-Forming Strain Isolated from Taihu Lake, China.</title>
        <authorList>
            <person name="Yang C."/>
            <person name="Zhang W."/>
            <person name="Ren M."/>
            <person name="Song L."/>
            <person name="Li T."/>
            <person name="Zhao J."/>
        </authorList>
    </citation>
    <scope>NUCLEOTIDE SEQUENCE [LARGE SCALE GENOMIC DNA]</scope>
    <source>
        <strain evidence="2 3">TAIHU98</strain>
    </source>
</reference>
<proteinExistence type="predicted"/>
<feature type="transmembrane region" description="Helical" evidence="1">
    <location>
        <begin position="18"/>
        <end position="39"/>
    </location>
</feature>
<gene>
    <name evidence="2" type="ORF">O53_5360</name>
</gene>
<protein>
    <recommendedName>
        <fullName evidence="4">Type IV pilin PilA</fullName>
    </recommendedName>
</protein>
<name>L7DZ67_MICAE</name>
<keyword evidence="1" id="KW-1133">Transmembrane helix</keyword>
<comment type="caution">
    <text evidence="2">The sequence shown here is derived from an EMBL/GenBank/DDBJ whole genome shotgun (WGS) entry which is preliminary data.</text>
</comment>
<dbReference type="PATRIC" id="fig|1134457.3.peg.4888"/>
<evidence type="ECO:0008006" key="4">
    <source>
        <dbReference type="Google" id="ProtNLM"/>
    </source>
</evidence>
<accession>L7DZ67</accession>
<dbReference type="AlphaFoldDB" id="L7DZ67"/>
<evidence type="ECO:0000313" key="3">
    <source>
        <dbReference type="Proteomes" id="UP000010932"/>
    </source>
</evidence>
<dbReference type="Proteomes" id="UP000010932">
    <property type="component" value="Unassembled WGS sequence"/>
</dbReference>
<dbReference type="EMBL" id="ANKQ01000004">
    <property type="protein sequence ID" value="ELP52465.1"/>
    <property type="molecule type" value="Genomic_DNA"/>
</dbReference>
<evidence type="ECO:0000313" key="2">
    <source>
        <dbReference type="EMBL" id="ELP52465.1"/>
    </source>
</evidence>
<keyword evidence="1" id="KW-0812">Transmembrane</keyword>
<keyword evidence="1" id="KW-0472">Membrane</keyword>